<dbReference type="SUPFAM" id="SSF75169">
    <property type="entry name" value="DsrEFH-like"/>
    <property type="match status" value="1"/>
</dbReference>
<dbReference type="Gene3D" id="3.40.1260.10">
    <property type="entry name" value="DsrEFH-like"/>
    <property type="match status" value="1"/>
</dbReference>
<evidence type="ECO:0000313" key="2">
    <source>
        <dbReference type="EMBL" id="PKQ46420.1"/>
    </source>
</evidence>
<dbReference type="AlphaFoldDB" id="A0A2N3HN81"/>
<keyword evidence="3" id="KW-1185">Reference proteome</keyword>
<dbReference type="Pfam" id="PF02635">
    <property type="entry name" value="DsrE"/>
    <property type="match status" value="1"/>
</dbReference>
<keyword evidence="1" id="KW-0732">Signal</keyword>
<dbReference type="RefSeq" id="WP_106658694.1">
    <property type="nucleotide sequence ID" value="NZ_PJEO01000014.1"/>
</dbReference>
<feature type="signal peptide" evidence="1">
    <location>
        <begin position="1"/>
        <end position="19"/>
    </location>
</feature>
<dbReference type="PANTHER" id="PTHR37691:SF1">
    <property type="entry name" value="BLR3518 PROTEIN"/>
    <property type="match status" value="1"/>
</dbReference>
<dbReference type="InterPro" id="IPR003787">
    <property type="entry name" value="Sulphur_relay_DsrE/F-like"/>
</dbReference>
<dbReference type="OrthoDB" id="678766at2"/>
<name>A0A2N3HN81_9FLAO</name>
<sequence length="137" mass="15152">MKSYLNLILACLITSAIFAQEKPVKIVFDVTSDDPSVHKSTVRHVKAMSEAYPDSEFEVVMYSGAMDMVLKNKSVVADDIANLVQKDNVDFVICEGTMKRYNTASSDLIAGVKSVPDGILEIIVKQKEGWGYIKESK</sequence>
<gene>
    <name evidence="2" type="ORF">CSW08_03135</name>
</gene>
<proteinExistence type="predicted"/>
<dbReference type="EMBL" id="PJEO01000014">
    <property type="protein sequence ID" value="PKQ46420.1"/>
    <property type="molecule type" value="Genomic_DNA"/>
</dbReference>
<protein>
    <submittedName>
        <fullName evidence="2">Uncharacterized protein</fullName>
    </submittedName>
</protein>
<feature type="chain" id="PRO_5014852564" evidence="1">
    <location>
        <begin position="20"/>
        <end position="137"/>
    </location>
</feature>
<dbReference type="Proteomes" id="UP000233435">
    <property type="component" value="Unassembled WGS sequence"/>
</dbReference>
<dbReference type="InterPro" id="IPR027396">
    <property type="entry name" value="DsrEFH-like"/>
</dbReference>
<evidence type="ECO:0000313" key="3">
    <source>
        <dbReference type="Proteomes" id="UP000233435"/>
    </source>
</evidence>
<accession>A0A2N3HN81</accession>
<organism evidence="2 3">
    <name type="scientific">Confluentibacter flavum</name>
    <dbReference type="NCBI Taxonomy" id="1909700"/>
    <lineage>
        <taxon>Bacteria</taxon>
        <taxon>Pseudomonadati</taxon>
        <taxon>Bacteroidota</taxon>
        <taxon>Flavobacteriia</taxon>
        <taxon>Flavobacteriales</taxon>
        <taxon>Flavobacteriaceae</taxon>
        <taxon>Confluentibacter</taxon>
    </lineage>
</organism>
<reference evidence="2 3" key="1">
    <citation type="submission" date="2017-12" db="EMBL/GenBank/DDBJ databases">
        <title>Confluentibacter flavum sp. nov., isolated from the saline lake.</title>
        <authorList>
            <person name="Yu L."/>
        </authorList>
    </citation>
    <scope>NUCLEOTIDE SEQUENCE [LARGE SCALE GENOMIC DNA]</scope>
    <source>
        <strain evidence="2 3">3B</strain>
    </source>
</reference>
<dbReference type="PANTHER" id="PTHR37691">
    <property type="entry name" value="BLR3518 PROTEIN"/>
    <property type="match status" value="1"/>
</dbReference>
<comment type="caution">
    <text evidence="2">The sequence shown here is derived from an EMBL/GenBank/DDBJ whole genome shotgun (WGS) entry which is preliminary data.</text>
</comment>
<evidence type="ECO:0000256" key="1">
    <source>
        <dbReference type="SAM" id="SignalP"/>
    </source>
</evidence>